<feature type="transmembrane region" description="Helical" evidence="1">
    <location>
        <begin position="177"/>
        <end position="196"/>
    </location>
</feature>
<proteinExistence type="predicted"/>
<keyword evidence="1" id="KW-0812">Transmembrane</keyword>
<feature type="transmembrane region" description="Helical" evidence="1">
    <location>
        <begin position="9"/>
        <end position="26"/>
    </location>
</feature>
<feature type="transmembrane region" description="Helical" evidence="1">
    <location>
        <begin position="208"/>
        <end position="229"/>
    </location>
</feature>
<keyword evidence="3" id="KW-1185">Reference proteome</keyword>
<keyword evidence="1" id="KW-1133">Transmembrane helix</keyword>
<evidence type="ECO:0000256" key="1">
    <source>
        <dbReference type="SAM" id="Phobius"/>
    </source>
</evidence>
<reference evidence="2 3" key="1">
    <citation type="submission" date="2016-02" db="EMBL/GenBank/DDBJ databases">
        <title>Species-wide whole genome sequencing reveals diversity, host range in Lonsdalea quercina.</title>
        <authorList>
            <person name="Li Y."/>
        </authorList>
    </citation>
    <scope>NUCLEOTIDE SEQUENCE [LARGE SCALE GENOMIC DNA]</scope>
    <source>
        <strain evidence="2 3">CFCC 12721</strain>
    </source>
</reference>
<dbReference type="RefSeq" id="WP_112092943.1">
    <property type="nucleotide sequence ID" value="NZ_LUSR01000082.1"/>
</dbReference>
<accession>A0ABX9ETP9</accession>
<feature type="transmembrane region" description="Helical" evidence="1">
    <location>
        <begin position="70"/>
        <end position="91"/>
    </location>
</feature>
<keyword evidence="1" id="KW-0472">Membrane</keyword>
<gene>
    <name evidence="2" type="ORF">AU492_02355</name>
</gene>
<dbReference type="Proteomes" id="UP000250186">
    <property type="component" value="Unassembled WGS sequence"/>
</dbReference>
<organism evidence="2 3">
    <name type="scientific">Lonsdalea populi</name>
    <dbReference type="NCBI Taxonomy" id="1172565"/>
    <lineage>
        <taxon>Bacteria</taxon>
        <taxon>Pseudomonadati</taxon>
        <taxon>Pseudomonadota</taxon>
        <taxon>Gammaproteobacteria</taxon>
        <taxon>Enterobacterales</taxon>
        <taxon>Pectobacteriaceae</taxon>
        <taxon>Lonsdalea</taxon>
    </lineage>
</organism>
<feature type="transmembrane region" description="Helical" evidence="1">
    <location>
        <begin position="32"/>
        <end position="50"/>
    </location>
</feature>
<dbReference type="EMBL" id="LUSW01000003">
    <property type="protein sequence ID" value="RAT37597.1"/>
    <property type="molecule type" value="Genomic_DNA"/>
</dbReference>
<comment type="caution">
    <text evidence="2">The sequence shown here is derived from an EMBL/GenBank/DDBJ whole genome shotgun (WGS) entry which is preliminary data.</text>
</comment>
<feature type="transmembrane region" description="Helical" evidence="1">
    <location>
        <begin position="136"/>
        <end position="157"/>
    </location>
</feature>
<feature type="transmembrane region" description="Helical" evidence="1">
    <location>
        <begin position="103"/>
        <end position="124"/>
    </location>
</feature>
<sequence>MLFKKTKESFLYIVLSVFLIGNMFLINQTFYLKKLLIISFLVVTISACFFQKKKLERIIRYFIYFNNDKVVKKISGIMSLLSLLFFTLSLFSLNMGFIWLARWFILVFIILVAVSGILVFFDLERSGHIVFNKMKFVFGGAVSLLYLITSTYAASYFMQFSNMDISNSPLLEFGWKLAFFTVYFFIILQPVSYFVFLSISNKLIGHQLITFFGILMVTSLLLFAVPRWAENFIVLVLDWATSSEWHNSAMCGSLKISDSTERYFGFNTDKYTVYFSNRDGKWGFEELQCAKDDKDQDSFTRVLVDQSNMPQWFKE</sequence>
<evidence type="ECO:0000313" key="2">
    <source>
        <dbReference type="EMBL" id="RAT37597.1"/>
    </source>
</evidence>
<protein>
    <submittedName>
        <fullName evidence="2">Uncharacterized protein</fullName>
    </submittedName>
</protein>
<evidence type="ECO:0000313" key="3">
    <source>
        <dbReference type="Proteomes" id="UP000250186"/>
    </source>
</evidence>
<name>A0ABX9ETP9_9GAMM</name>